<evidence type="ECO:0000256" key="4">
    <source>
        <dbReference type="ARBA" id="ARBA00022452"/>
    </source>
</evidence>
<organism evidence="13 14">
    <name type="scientific">Pseudoduganella aquatica</name>
    <dbReference type="NCBI Taxonomy" id="2660641"/>
    <lineage>
        <taxon>Bacteria</taxon>
        <taxon>Pseudomonadati</taxon>
        <taxon>Pseudomonadota</taxon>
        <taxon>Betaproteobacteria</taxon>
        <taxon>Burkholderiales</taxon>
        <taxon>Oxalobacteraceae</taxon>
        <taxon>Telluria group</taxon>
        <taxon>Pseudoduganella</taxon>
    </lineage>
</organism>
<keyword evidence="4" id="KW-1134">Transmembrane beta strand</keyword>
<accession>A0A7X4HFF6</accession>
<gene>
    <name evidence="13" type="ORF">GTP77_23180</name>
</gene>
<keyword evidence="5" id="KW-0812">Transmembrane</keyword>
<dbReference type="InterPro" id="IPR033900">
    <property type="entry name" value="Gram_neg_porin_domain"/>
</dbReference>
<proteinExistence type="predicted"/>
<evidence type="ECO:0000256" key="1">
    <source>
        <dbReference type="ARBA" id="ARBA00004571"/>
    </source>
</evidence>
<dbReference type="Proteomes" id="UP000450676">
    <property type="component" value="Unassembled WGS sequence"/>
</dbReference>
<evidence type="ECO:0000256" key="3">
    <source>
        <dbReference type="ARBA" id="ARBA00022448"/>
    </source>
</evidence>
<evidence type="ECO:0000256" key="7">
    <source>
        <dbReference type="ARBA" id="ARBA00023065"/>
    </source>
</evidence>
<evidence type="ECO:0000313" key="14">
    <source>
        <dbReference type="Proteomes" id="UP000450676"/>
    </source>
</evidence>
<name>A0A7X4HFF6_9BURK</name>
<keyword evidence="9" id="KW-0472">Membrane</keyword>
<keyword evidence="10" id="KW-0998">Cell outer membrane</keyword>
<dbReference type="GO" id="GO:0009279">
    <property type="term" value="C:cell outer membrane"/>
    <property type="evidence" value="ECO:0007669"/>
    <property type="project" value="UniProtKB-SubCell"/>
</dbReference>
<keyword evidence="3" id="KW-0813">Transport</keyword>
<evidence type="ECO:0000256" key="8">
    <source>
        <dbReference type="ARBA" id="ARBA00023114"/>
    </source>
</evidence>
<evidence type="ECO:0000256" key="10">
    <source>
        <dbReference type="ARBA" id="ARBA00023237"/>
    </source>
</evidence>
<feature type="signal peptide" evidence="11">
    <location>
        <begin position="1"/>
        <end position="28"/>
    </location>
</feature>
<dbReference type="GO" id="GO:0015288">
    <property type="term" value="F:porin activity"/>
    <property type="evidence" value="ECO:0007669"/>
    <property type="project" value="UniProtKB-KW"/>
</dbReference>
<evidence type="ECO:0000256" key="6">
    <source>
        <dbReference type="ARBA" id="ARBA00022729"/>
    </source>
</evidence>
<dbReference type="EMBL" id="WWCU01000034">
    <property type="protein sequence ID" value="MYN10231.1"/>
    <property type="molecule type" value="Genomic_DNA"/>
</dbReference>
<dbReference type="InterPro" id="IPR050298">
    <property type="entry name" value="Gram-neg_bact_OMP"/>
</dbReference>
<dbReference type="PRINTS" id="PR00184">
    <property type="entry name" value="NEISSPPORIN"/>
</dbReference>
<dbReference type="CDD" id="cd00342">
    <property type="entry name" value="gram_neg_porins"/>
    <property type="match status" value="1"/>
</dbReference>
<comment type="subunit">
    <text evidence="2">Homotrimer.</text>
</comment>
<dbReference type="GO" id="GO:0046930">
    <property type="term" value="C:pore complex"/>
    <property type="evidence" value="ECO:0007669"/>
    <property type="project" value="UniProtKB-KW"/>
</dbReference>
<evidence type="ECO:0000256" key="2">
    <source>
        <dbReference type="ARBA" id="ARBA00011233"/>
    </source>
</evidence>
<keyword evidence="6 11" id="KW-0732">Signal</keyword>
<dbReference type="Pfam" id="PF13609">
    <property type="entry name" value="Porin_4"/>
    <property type="match status" value="1"/>
</dbReference>
<dbReference type="AlphaFoldDB" id="A0A7X4HFF6"/>
<evidence type="ECO:0000256" key="5">
    <source>
        <dbReference type="ARBA" id="ARBA00022692"/>
    </source>
</evidence>
<sequence length="373" mass="39427">MKKTYHSPAALPLAMALSLTLAPGLAAAQSSVTVYGRLNVALESMETSAGTAGKPLSITREVNNRSVFGFKGTEDLGGGMKALFQIEGTLSPDTGEGSPAARDTRVGLEGGFGQVFLGHWTTPYNNSTSGLDPFYPTTAGYMSIMGNGSGSTVDNVSNVSSFDRRQQNSISWYSPVWRGFSLRTAHGISEERPAGGAKPSLTSLAAIYEQGPWYAALAHELHKDYQGKGRDDKGTRLAAAYKFVSSYGETRLAVVAEKLSYETATGKLERKAAYLSASHQSGAHGLRLGVARAGDGSGASTQKIGFIKRGPDTGALHATVGYDYTLSRRSSLYAYYTRLDNEANAVHDFAINPLGVSAGATLKGAAFGIRHAF</sequence>
<keyword evidence="14" id="KW-1185">Reference proteome</keyword>
<comment type="subcellular location">
    <subcellularLocation>
        <location evidence="1">Cell outer membrane</location>
        <topology evidence="1">Multi-pass membrane protein</topology>
    </subcellularLocation>
</comment>
<evidence type="ECO:0000256" key="9">
    <source>
        <dbReference type="ARBA" id="ARBA00023136"/>
    </source>
</evidence>
<keyword evidence="7" id="KW-0406">Ion transport</keyword>
<dbReference type="Gene3D" id="2.40.160.10">
    <property type="entry name" value="Porin"/>
    <property type="match status" value="1"/>
</dbReference>
<dbReference type="InterPro" id="IPR023614">
    <property type="entry name" value="Porin_dom_sf"/>
</dbReference>
<reference evidence="13 14" key="1">
    <citation type="submission" date="2019-12" db="EMBL/GenBank/DDBJ databases">
        <title>Novel species isolated from a subtropical stream in China.</title>
        <authorList>
            <person name="Lu H."/>
        </authorList>
    </citation>
    <scope>NUCLEOTIDE SEQUENCE [LARGE SCALE GENOMIC DNA]</scope>
    <source>
        <strain evidence="13 14">FT127W</strain>
    </source>
</reference>
<dbReference type="PANTHER" id="PTHR34501:SF9">
    <property type="entry name" value="MAJOR OUTER MEMBRANE PROTEIN P.IA"/>
    <property type="match status" value="1"/>
</dbReference>
<evidence type="ECO:0000259" key="12">
    <source>
        <dbReference type="Pfam" id="PF13609"/>
    </source>
</evidence>
<dbReference type="SUPFAM" id="SSF56935">
    <property type="entry name" value="Porins"/>
    <property type="match status" value="1"/>
</dbReference>
<protein>
    <submittedName>
        <fullName evidence="13">Porin</fullName>
    </submittedName>
</protein>
<dbReference type="InterPro" id="IPR002299">
    <property type="entry name" value="Porin_Neis"/>
</dbReference>
<keyword evidence="8" id="KW-0626">Porin</keyword>
<dbReference type="PANTHER" id="PTHR34501">
    <property type="entry name" value="PROTEIN YDDL-RELATED"/>
    <property type="match status" value="1"/>
</dbReference>
<comment type="caution">
    <text evidence="13">The sequence shown here is derived from an EMBL/GenBank/DDBJ whole genome shotgun (WGS) entry which is preliminary data.</text>
</comment>
<dbReference type="RefSeq" id="WP_161074523.1">
    <property type="nucleotide sequence ID" value="NZ_WWCU01000034.1"/>
</dbReference>
<feature type="domain" description="Porin" evidence="12">
    <location>
        <begin position="18"/>
        <end position="343"/>
    </location>
</feature>
<feature type="chain" id="PRO_5030612565" evidence="11">
    <location>
        <begin position="29"/>
        <end position="373"/>
    </location>
</feature>
<evidence type="ECO:0000256" key="11">
    <source>
        <dbReference type="SAM" id="SignalP"/>
    </source>
</evidence>
<evidence type="ECO:0000313" key="13">
    <source>
        <dbReference type="EMBL" id="MYN10231.1"/>
    </source>
</evidence>
<dbReference type="GO" id="GO:0006811">
    <property type="term" value="P:monoatomic ion transport"/>
    <property type="evidence" value="ECO:0007669"/>
    <property type="project" value="UniProtKB-KW"/>
</dbReference>